<keyword evidence="1" id="KW-0812">Transmembrane</keyword>
<keyword evidence="3" id="KW-1185">Reference proteome</keyword>
<organism evidence="2 3">
    <name type="scientific">Massilia agri</name>
    <dbReference type="NCBI Taxonomy" id="1886785"/>
    <lineage>
        <taxon>Bacteria</taxon>
        <taxon>Pseudomonadati</taxon>
        <taxon>Pseudomonadota</taxon>
        <taxon>Betaproteobacteria</taxon>
        <taxon>Burkholderiales</taxon>
        <taxon>Oxalobacteraceae</taxon>
        <taxon>Telluria group</taxon>
        <taxon>Massilia</taxon>
    </lineage>
</organism>
<evidence type="ECO:0000313" key="3">
    <source>
        <dbReference type="Proteomes" id="UP001206572"/>
    </source>
</evidence>
<feature type="transmembrane region" description="Helical" evidence="1">
    <location>
        <begin position="28"/>
        <end position="47"/>
    </location>
</feature>
<comment type="caution">
    <text evidence="2">The sequence shown here is derived from an EMBL/GenBank/DDBJ whole genome shotgun (WGS) entry which is preliminary data.</text>
</comment>
<accession>A0ABT2AKZ7</accession>
<evidence type="ECO:0000313" key="2">
    <source>
        <dbReference type="EMBL" id="MCS0596890.1"/>
    </source>
</evidence>
<keyword evidence="1" id="KW-1133">Transmembrane helix</keyword>
<reference evidence="2 3" key="1">
    <citation type="submission" date="2022-08" db="EMBL/GenBank/DDBJ databases">
        <title>Reclassification of Massilia species as members of the genera Telluria, Duganella, Pseudoduganella, Mokoshia gen. nov. and Zemynaea gen. nov. using orthogonal and non-orthogonal genome-based approaches.</title>
        <authorList>
            <person name="Bowman J.P."/>
        </authorList>
    </citation>
    <scope>NUCLEOTIDE SEQUENCE [LARGE SCALE GENOMIC DNA]</scope>
    <source>
        <strain evidence="2 3">JCM 31661</strain>
    </source>
</reference>
<dbReference type="EMBL" id="JANUHA010000006">
    <property type="protein sequence ID" value="MCS0596890.1"/>
    <property type="molecule type" value="Genomic_DNA"/>
</dbReference>
<name>A0ABT2AKZ7_9BURK</name>
<evidence type="ECO:0000256" key="1">
    <source>
        <dbReference type="SAM" id="Phobius"/>
    </source>
</evidence>
<protein>
    <submittedName>
        <fullName evidence="2">Uncharacterized protein</fullName>
    </submittedName>
</protein>
<sequence>MTLRDCLGLLLFAAGVVSGMLAYSLRDLLLGVCAAALMTLGLGLVHWRKRERECVDLAYDELGGPRPWRLWPRRETDGVGDDPGLDGCDGD</sequence>
<keyword evidence="1" id="KW-0472">Membrane</keyword>
<proteinExistence type="predicted"/>
<gene>
    <name evidence="2" type="ORF">NX780_11060</name>
</gene>
<dbReference type="Proteomes" id="UP001206572">
    <property type="component" value="Unassembled WGS sequence"/>
</dbReference>
<dbReference type="RefSeq" id="WP_258827919.1">
    <property type="nucleotide sequence ID" value="NZ_JANUHA010000006.1"/>
</dbReference>